<feature type="region of interest" description="Disordered" evidence="1">
    <location>
        <begin position="1"/>
        <end position="98"/>
    </location>
</feature>
<feature type="compositionally biased region" description="Polar residues" evidence="1">
    <location>
        <begin position="152"/>
        <end position="162"/>
    </location>
</feature>
<feature type="compositionally biased region" description="Low complexity" evidence="1">
    <location>
        <begin position="178"/>
        <end position="189"/>
    </location>
</feature>
<feature type="compositionally biased region" description="Polar residues" evidence="1">
    <location>
        <begin position="225"/>
        <end position="240"/>
    </location>
</feature>
<protein>
    <submittedName>
        <fullName evidence="2">Uncharacterized protein</fullName>
    </submittedName>
</protein>
<feature type="compositionally biased region" description="Polar residues" evidence="1">
    <location>
        <begin position="1"/>
        <end position="26"/>
    </location>
</feature>
<name>A0AAD9NEK0_RIDPI</name>
<dbReference type="EMBL" id="JAODUO010001276">
    <property type="protein sequence ID" value="KAK2167377.1"/>
    <property type="molecule type" value="Genomic_DNA"/>
</dbReference>
<feature type="region of interest" description="Disordered" evidence="1">
    <location>
        <begin position="225"/>
        <end position="244"/>
    </location>
</feature>
<feature type="region of interest" description="Disordered" evidence="1">
    <location>
        <begin position="122"/>
        <end position="197"/>
    </location>
</feature>
<feature type="compositionally biased region" description="Low complexity" evidence="1">
    <location>
        <begin position="130"/>
        <end position="146"/>
    </location>
</feature>
<evidence type="ECO:0000256" key="1">
    <source>
        <dbReference type="SAM" id="MobiDB-lite"/>
    </source>
</evidence>
<proteinExistence type="predicted"/>
<feature type="compositionally biased region" description="Basic and acidic residues" evidence="1">
    <location>
        <begin position="52"/>
        <end position="68"/>
    </location>
</feature>
<organism evidence="2 3">
    <name type="scientific">Ridgeia piscesae</name>
    <name type="common">Tubeworm</name>
    <dbReference type="NCBI Taxonomy" id="27915"/>
    <lineage>
        <taxon>Eukaryota</taxon>
        <taxon>Metazoa</taxon>
        <taxon>Spiralia</taxon>
        <taxon>Lophotrochozoa</taxon>
        <taxon>Annelida</taxon>
        <taxon>Polychaeta</taxon>
        <taxon>Sedentaria</taxon>
        <taxon>Canalipalpata</taxon>
        <taxon>Sabellida</taxon>
        <taxon>Siboglinidae</taxon>
        <taxon>Ridgeia</taxon>
    </lineage>
</organism>
<gene>
    <name evidence="2" type="ORF">NP493_1276g00013</name>
</gene>
<evidence type="ECO:0000313" key="3">
    <source>
        <dbReference type="Proteomes" id="UP001209878"/>
    </source>
</evidence>
<reference evidence="2" key="1">
    <citation type="journal article" date="2023" name="Mol. Biol. Evol.">
        <title>Third-Generation Sequencing Reveals the Adaptive Role of the Epigenome in Three Deep-Sea Polychaetes.</title>
        <authorList>
            <person name="Perez M."/>
            <person name="Aroh O."/>
            <person name="Sun Y."/>
            <person name="Lan Y."/>
            <person name="Juniper S.K."/>
            <person name="Young C.R."/>
            <person name="Angers B."/>
            <person name="Qian P.Y."/>
        </authorList>
    </citation>
    <scope>NUCLEOTIDE SEQUENCE</scope>
    <source>
        <strain evidence="2">R07B-5</strain>
    </source>
</reference>
<feature type="compositionally biased region" description="Polar residues" evidence="1">
    <location>
        <begin position="70"/>
        <end position="91"/>
    </location>
</feature>
<dbReference type="Proteomes" id="UP001209878">
    <property type="component" value="Unassembled WGS sequence"/>
</dbReference>
<evidence type="ECO:0000313" key="2">
    <source>
        <dbReference type="EMBL" id="KAK2167377.1"/>
    </source>
</evidence>
<dbReference type="AlphaFoldDB" id="A0AAD9NEK0"/>
<sequence length="281" mass="30570">MRRISTPSNTSKHYASTGSTKLSSNHRVLPPSPIGHTTNYGTDRYPARRVMPKTDARSTSRKPMKCDHSVQMTKVHSPNTSSLGTYGTTPRLSRKDRTNSYSELNQITADLHHTTLSDAPDVSLRRSKKYSSSYDVTSSSSSCSSADRSRTTPNGVGTQNYDETNDSLPDIQPPRSLRPSSMDRSQRSSSTDHYYGSAGTASKAVLDGGARVQQGSSSLAYQTENYNGRATDSRANVSDGNSRKGLVGLRNLGNTVCTLRSQPFKGILQSVRDSHNLLTSV</sequence>
<comment type="caution">
    <text evidence="2">The sequence shown here is derived from an EMBL/GenBank/DDBJ whole genome shotgun (WGS) entry which is preliminary data.</text>
</comment>
<keyword evidence="3" id="KW-1185">Reference proteome</keyword>
<accession>A0AAD9NEK0</accession>